<organism evidence="1 2">
    <name type="scientific">Mycena albidolilacea</name>
    <dbReference type="NCBI Taxonomy" id="1033008"/>
    <lineage>
        <taxon>Eukaryota</taxon>
        <taxon>Fungi</taxon>
        <taxon>Dikarya</taxon>
        <taxon>Basidiomycota</taxon>
        <taxon>Agaricomycotina</taxon>
        <taxon>Agaricomycetes</taxon>
        <taxon>Agaricomycetidae</taxon>
        <taxon>Agaricales</taxon>
        <taxon>Marasmiineae</taxon>
        <taxon>Mycenaceae</taxon>
        <taxon>Mycena</taxon>
    </lineage>
</organism>
<protein>
    <submittedName>
        <fullName evidence="1">Uncharacterized protein</fullName>
    </submittedName>
</protein>
<proteinExistence type="predicted"/>
<evidence type="ECO:0000313" key="1">
    <source>
        <dbReference type="EMBL" id="KAJ7320996.1"/>
    </source>
</evidence>
<reference evidence="1" key="1">
    <citation type="submission" date="2023-03" db="EMBL/GenBank/DDBJ databases">
        <title>Massive genome expansion in bonnet fungi (Mycena s.s.) driven by repeated elements and novel gene families across ecological guilds.</title>
        <authorList>
            <consortium name="Lawrence Berkeley National Laboratory"/>
            <person name="Harder C.B."/>
            <person name="Miyauchi S."/>
            <person name="Viragh M."/>
            <person name="Kuo A."/>
            <person name="Thoen E."/>
            <person name="Andreopoulos B."/>
            <person name="Lu D."/>
            <person name="Skrede I."/>
            <person name="Drula E."/>
            <person name="Henrissat B."/>
            <person name="Morin E."/>
            <person name="Kohler A."/>
            <person name="Barry K."/>
            <person name="LaButti K."/>
            <person name="Morin E."/>
            <person name="Salamov A."/>
            <person name="Lipzen A."/>
            <person name="Mereny Z."/>
            <person name="Hegedus B."/>
            <person name="Baldrian P."/>
            <person name="Stursova M."/>
            <person name="Weitz H."/>
            <person name="Taylor A."/>
            <person name="Grigoriev I.V."/>
            <person name="Nagy L.G."/>
            <person name="Martin F."/>
            <person name="Kauserud H."/>
        </authorList>
    </citation>
    <scope>NUCLEOTIDE SEQUENCE</scope>
    <source>
        <strain evidence="1">CBHHK002</strain>
    </source>
</reference>
<accession>A0AAD6ZFJ6</accession>
<name>A0AAD6ZFJ6_9AGAR</name>
<evidence type="ECO:0000313" key="2">
    <source>
        <dbReference type="Proteomes" id="UP001218218"/>
    </source>
</evidence>
<sequence length="152" mass="17497">MSSYLENIRTEEKLSIYEQEEIELGTESLPKTKTDEHKPGTISLSIAQVQKHSAAISNKLRGAVTKIRRRSTVAPLPYISPHEYLARGWDANNNEWKIVLWPHLTNIFGRRILKAHHLSGRFGLRGRRIECQLEKASRQPKALQLEPVEVFF</sequence>
<comment type="caution">
    <text evidence="1">The sequence shown here is derived from an EMBL/GenBank/DDBJ whole genome shotgun (WGS) entry which is preliminary data.</text>
</comment>
<dbReference type="AlphaFoldDB" id="A0AAD6ZFJ6"/>
<keyword evidence="2" id="KW-1185">Reference proteome</keyword>
<dbReference type="EMBL" id="JARIHO010000052">
    <property type="protein sequence ID" value="KAJ7320996.1"/>
    <property type="molecule type" value="Genomic_DNA"/>
</dbReference>
<gene>
    <name evidence="1" type="ORF">DFH08DRAFT_385110</name>
</gene>
<dbReference type="Proteomes" id="UP001218218">
    <property type="component" value="Unassembled WGS sequence"/>
</dbReference>